<dbReference type="RefSeq" id="XP_005112454.1">
    <property type="nucleotide sequence ID" value="XM_005112397.3"/>
</dbReference>
<sequence>MLRSLQSARCALCTQVFQRCLPLVRHKRYFTVQDASAALRPFYFVVHPDLFGQHPTERAVNENSLKLLNEYLAVHPSLGKTEPKEMVFYIRSQDSSGPGLKQVKICLTTSNLRDTVMAILSTCGLSNSHVPESSGIMYGTNRPIEWHHTYYTATGKKNPHSRKAEKAVALTLRSWLQLNIQRSRQHEESVRYIQDDIARLLDRLRRELCLKDIRFDSVWGFHHFRGCLKSFDRLYRDHPDFLKFVLKDRTLVFSNSTGVSRLGEIVLSSEDVPQTWFTLLRSVGAYEAVLHRLPTMEAKLSSLLNGIQVVRREKTHCSVMAEEYELLLNKLLNSLRRCQDHVTSTFQDQDLSGLQLVVEGEASPLMLSSLGQFLIPASVPGSLVVDCIKEHRAKAQQILVDIQGFLKEEEQSRLEAMDALGVSDMKKDESVTPAQMISCCKRLVEEHWRLGVSLADSRLRVSHYYSVMQDGQICIPWDWIGDDD</sequence>
<evidence type="ECO:0000259" key="1">
    <source>
        <dbReference type="Pfam" id="PF14687"/>
    </source>
</evidence>
<dbReference type="Pfam" id="PF14687">
    <property type="entry name" value="DUF4460"/>
    <property type="match status" value="1"/>
</dbReference>
<gene>
    <name evidence="4" type="primary">LOC101845665</name>
</gene>
<protein>
    <submittedName>
        <fullName evidence="4">T-cell activation inhibitor, mitochondrial</fullName>
    </submittedName>
</protein>
<dbReference type="InterPro" id="IPR028031">
    <property type="entry name" value="DUF4460"/>
</dbReference>
<dbReference type="InterPro" id="IPR027989">
    <property type="entry name" value="DUF4461"/>
</dbReference>
<dbReference type="Pfam" id="PF14688">
    <property type="entry name" value="DUF4461"/>
    <property type="match status" value="1"/>
</dbReference>
<evidence type="ECO:0000313" key="3">
    <source>
        <dbReference type="Proteomes" id="UP000694888"/>
    </source>
</evidence>
<proteinExistence type="predicted"/>
<accession>A0ABM0K9Y1</accession>
<dbReference type="Proteomes" id="UP000694888">
    <property type="component" value="Unplaced"/>
</dbReference>
<dbReference type="InterPro" id="IPR027986">
    <property type="entry name" value="TCAIM"/>
</dbReference>
<feature type="domain" description="DUF4460" evidence="1">
    <location>
        <begin position="30"/>
        <end position="125"/>
    </location>
</feature>
<evidence type="ECO:0000313" key="4">
    <source>
        <dbReference type="RefSeq" id="XP_005112454.1"/>
    </source>
</evidence>
<organism evidence="3 4">
    <name type="scientific">Aplysia californica</name>
    <name type="common">California sea hare</name>
    <dbReference type="NCBI Taxonomy" id="6500"/>
    <lineage>
        <taxon>Eukaryota</taxon>
        <taxon>Metazoa</taxon>
        <taxon>Spiralia</taxon>
        <taxon>Lophotrochozoa</taxon>
        <taxon>Mollusca</taxon>
        <taxon>Gastropoda</taxon>
        <taxon>Heterobranchia</taxon>
        <taxon>Euthyneura</taxon>
        <taxon>Tectipleura</taxon>
        <taxon>Aplysiida</taxon>
        <taxon>Aplysioidea</taxon>
        <taxon>Aplysiidae</taxon>
        <taxon>Aplysia</taxon>
    </lineage>
</organism>
<dbReference type="PANTHER" id="PTHR31596:SF1">
    <property type="entry name" value="T-CELL ACTIVATION INHIBITOR, MITOCHONDRIAL"/>
    <property type="match status" value="1"/>
</dbReference>
<reference evidence="4" key="1">
    <citation type="submission" date="2025-08" db="UniProtKB">
        <authorList>
            <consortium name="RefSeq"/>
        </authorList>
    </citation>
    <scope>IDENTIFICATION</scope>
</reference>
<evidence type="ECO:0000259" key="2">
    <source>
        <dbReference type="Pfam" id="PF14688"/>
    </source>
</evidence>
<keyword evidence="3" id="KW-1185">Reference proteome</keyword>
<dbReference type="GeneID" id="101845665"/>
<dbReference type="PANTHER" id="PTHR31596">
    <property type="entry name" value="T-CELL ACTIVATION INHIBITOR, MITOCHONDRIAL"/>
    <property type="match status" value="1"/>
</dbReference>
<feature type="domain" description="DUF4461" evidence="2">
    <location>
        <begin position="171"/>
        <end position="479"/>
    </location>
</feature>
<name>A0ABM0K9Y1_APLCA</name>